<sequence>MGSGNSRAARPRSSVRFMPREPLQERFTIPEVEEGYPPIKHATTPKKDIYDPKTNRDIYFHARNAPRSVEDSWESLVGYLTSIYRTDMMKVRSIFSWLGVQEMETDSYLFVSNPSSVEDSTPRGYKKVIANREGSYATMFALICRKAGIKCAVINGISKGFGYGVGETDVTQLRDRWNAVYVDGWRFIHPLWAFKNIISYKRGRWVPGAQADRNKVVLEDITDEDSAQTVDHDFNEYYFFVEPEELISVCLPDDARWQMVTPNINTETWIHLPLLMKRFHMEGFKISGEFKSSLKTKDGVCGLVVRSPKSDDIEYQLAHDFFFNYTGDRPIFEEAIFLRNFLLMARDAKEKKWIFEARMPIAGTYRITVYGGPSTQTTLPWICDVAIVCDEPMNKLKPYPDTPPLGFGPVSMTEMYGLSNPSHPNGMLFIKPRQTYHITFKLNKTIKTKAKMIGKHVDKDEMEKWVKCTINNQSSHSIVDIMVHLQREGEYSLRVYGKAREISGRKKWENIVNYYLSTDPPRENGLIVKDKAYKTATEINARKALEEARKGKDLYELKTAISQFEQKGFKEEAGDFGKASLKMEYLELAKGLKDAINRRNYELLVKSIEKAESSCHSERLTNLIANAQEVLQGLAPWNKFLHDVLEMRQSTISELTSYLTPSSAVHDVLTATLVMLGNNSEDLKKWDNVKIRFKRTGSESILRRVREFDPTTLTEEIKAEVSGLLAPYTEETVLTSSAGAATFYKWMASILGITSMVEQEVATD</sequence>
<dbReference type="InterPro" id="IPR053041">
    <property type="entry name" value="Transglut-like_Superfamily_Mod"/>
</dbReference>
<dbReference type="PANTHER" id="PTHR47020">
    <property type="entry name" value="HILLARIN"/>
    <property type="match status" value="1"/>
</dbReference>
<dbReference type="EMBL" id="CP111014">
    <property type="protein sequence ID" value="WAR00484.1"/>
    <property type="molecule type" value="Genomic_DNA"/>
</dbReference>
<evidence type="ECO:0000259" key="2">
    <source>
        <dbReference type="Pfam" id="PF23265"/>
    </source>
</evidence>
<protein>
    <submittedName>
        <fullName evidence="3">HIL-like protein</fullName>
    </submittedName>
</protein>
<evidence type="ECO:0000313" key="4">
    <source>
        <dbReference type="Proteomes" id="UP001164746"/>
    </source>
</evidence>
<feature type="region of interest" description="Disordered" evidence="1">
    <location>
        <begin position="1"/>
        <end position="20"/>
    </location>
</feature>
<dbReference type="InterPro" id="IPR056564">
    <property type="entry name" value="Ig-like_KY"/>
</dbReference>
<evidence type="ECO:0000313" key="3">
    <source>
        <dbReference type="EMBL" id="WAR00484.1"/>
    </source>
</evidence>
<accession>A0ABY7DWL1</accession>
<evidence type="ECO:0000256" key="1">
    <source>
        <dbReference type="SAM" id="MobiDB-lite"/>
    </source>
</evidence>
<dbReference type="PANTHER" id="PTHR47020:SF1">
    <property type="entry name" value="HILLARIN"/>
    <property type="match status" value="1"/>
</dbReference>
<dbReference type="InterPro" id="IPR038765">
    <property type="entry name" value="Papain-like_cys_pep_sf"/>
</dbReference>
<feature type="domain" description="KY-like immunoglobulin-like" evidence="2">
    <location>
        <begin position="267"/>
        <end position="400"/>
    </location>
</feature>
<reference evidence="3" key="1">
    <citation type="submission" date="2022-11" db="EMBL/GenBank/DDBJ databases">
        <title>Centuries of genome instability and evolution in soft-shell clam transmissible cancer (bioRxiv).</title>
        <authorList>
            <person name="Hart S.F.M."/>
            <person name="Yonemitsu M.A."/>
            <person name="Giersch R.M."/>
            <person name="Beal B.F."/>
            <person name="Arriagada G."/>
            <person name="Davis B.W."/>
            <person name="Ostrander E.A."/>
            <person name="Goff S.P."/>
            <person name="Metzger M.J."/>
        </authorList>
    </citation>
    <scope>NUCLEOTIDE SEQUENCE</scope>
    <source>
        <strain evidence="3">MELC-2E11</strain>
        <tissue evidence="3">Siphon/mantle</tissue>
    </source>
</reference>
<dbReference type="Gene3D" id="1.20.920.20">
    <property type="match status" value="1"/>
</dbReference>
<dbReference type="SUPFAM" id="SSF54001">
    <property type="entry name" value="Cysteine proteinases"/>
    <property type="match status" value="1"/>
</dbReference>
<gene>
    <name evidence="3" type="ORF">MAR_024856</name>
</gene>
<dbReference type="Pfam" id="PF23265">
    <property type="entry name" value="Ig-like_KY"/>
    <property type="match status" value="1"/>
</dbReference>
<organism evidence="3 4">
    <name type="scientific">Mya arenaria</name>
    <name type="common">Soft-shell clam</name>
    <dbReference type="NCBI Taxonomy" id="6604"/>
    <lineage>
        <taxon>Eukaryota</taxon>
        <taxon>Metazoa</taxon>
        <taxon>Spiralia</taxon>
        <taxon>Lophotrochozoa</taxon>
        <taxon>Mollusca</taxon>
        <taxon>Bivalvia</taxon>
        <taxon>Autobranchia</taxon>
        <taxon>Heteroconchia</taxon>
        <taxon>Euheterodonta</taxon>
        <taxon>Imparidentia</taxon>
        <taxon>Neoheterodontei</taxon>
        <taxon>Myida</taxon>
        <taxon>Myoidea</taxon>
        <taxon>Myidae</taxon>
        <taxon>Mya</taxon>
    </lineage>
</organism>
<keyword evidence="4" id="KW-1185">Reference proteome</keyword>
<dbReference type="Proteomes" id="UP001164746">
    <property type="component" value="Chromosome 3"/>
</dbReference>
<proteinExistence type="predicted"/>
<name>A0ABY7DWL1_MYAAR</name>